<organism evidence="3 4">
    <name type="scientific">Cuscuta epithymum</name>
    <dbReference type="NCBI Taxonomy" id="186058"/>
    <lineage>
        <taxon>Eukaryota</taxon>
        <taxon>Viridiplantae</taxon>
        <taxon>Streptophyta</taxon>
        <taxon>Embryophyta</taxon>
        <taxon>Tracheophyta</taxon>
        <taxon>Spermatophyta</taxon>
        <taxon>Magnoliopsida</taxon>
        <taxon>eudicotyledons</taxon>
        <taxon>Gunneridae</taxon>
        <taxon>Pentapetalae</taxon>
        <taxon>asterids</taxon>
        <taxon>lamiids</taxon>
        <taxon>Solanales</taxon>
        <taxon>Convolvulaceae</taxon>
        <taxon>Cuscuteae</taxon>
        <taxon>Cuscuta</taxon>
        <taxon>Cuscuta subgen. Cuscuta</taxon>
    </lineage>
</organism>
<name>A0AAV0G8F3_9ASTE</name>
<proteinExistence type="predicted"/>
<keyword evidence="4" id="KW-1185">Reference proteome</keyword>
<dbReference type="AlphaFoldDB" id="A0AAV0G8F3"/>
<feature type="domain" description="Transposase MuDR plant" evidence="1">
    <location>
        <begin position="129"/>
        <end position="172"/>
    </location>
</feature>
<gene>
    <name evidence="2" type="ORF">CEPIT_LOCUS18887</name>
    <name evidence="3" type="ORF">CEPIT_LOCUS41301</name>
</gene>
<reference evidence="3" key="1">
    <citation type="submission" date="2022-07" db="EMBL/GenBank/DDBJ databases">
        <authorList>
            <person name="Macas J."/>
            <person name="Novak P."/>
            <person name="Neumann P."/>
        </authorList>
    </citation>
    <scope>NUCLEOTIDE SEQUENCE</scope>
</reference>
<evidence type="ECO:0000313" key="2">
    <source>
        <dbReference type="EMBL" id="CAH9109697.1"/>
    </source>
</evidence>
<dbReference type="Pfam" id="PF03108">
    <property type="entry name" value="DBD_Tnp_Mut"/>
    <property type="match status" value="1"/>
</dbReference>
<dbReference type="EMBL" id="CAMAPF010000156">
    <property type="protein sequence ID" value="CAH9109697.1"/>
    <property type="molecule type" value="Genomic_DNA"/>
</dbReference>
<dbReference type="InterPro" id="IPR004332">
    <property type="entry name" value="Transposase_MuDR"/>
</dbReference>
<evidence type="ECO:0000259" key="1">
    <source>
        <dbReference type="Pfam" id="PF03108"/>
    </source>
</evidence>
<protein>
    <recommendedName>
        <fullName evidence="1">Transposase MuDR plant domain-containing protein</fullName>
    </recommendedName>
</protein>
<dbReference type="EMBL" id="CAMAPF010001063">
    <property type="protein sequence ID" value="CAH9144245.1"/>
    <property type="molecule type" value="Genomic_DNA"/>
</dbReference>
<evidence type="ECO:0000313" key="3">
    <source>
        <dbReference type="EMBL" id="CAH9144245.1"/>
    </source>
</evidence>
<comment type="caution">
    <text evidence="3">The sequence shown here is derived from an EMBL/GenBank/DDBJ whole genome shotgun (WGS) entry which is preliminary data.</text>
</comment>
<sequence>MNRGRVDVFVDLIPLLPFPSIGEVDRDVPVESEETSVLQEENGEVGRDRTLVMQCDSEDLGWVKNNSNRADLDTECGDDDDCSVYNDSDDPSCSVADSEEEDCVSEEHPKWKKTLKKPSYDPKCESKELEVGMLFDDGKQFKSALIKYAVMNKKDVRWIKNEPLRVQAGCSTRVQAGC</sequence>
<dbReference type="Proteomes" id="UP001152523">
    <property type="component" value="Unassembled WGS sequence"/>
</dbReference>
<accession>A0AAV0G8F3</accession>
<evidence type="ECO:0000313" key="4">
    <source>
        <dbReference type="Proteomes" id="UP001152523"/>
    </source>
</evidence>